<keyword evidence="2" id="KW-0547">Nucleotide-binding</keyword>
<dbReference type="PANTHER" id="PTHR30591:SF1">
    <property type="entry name" value="RECBCD ENZYME SUBUNIT RECC"/>
    <property type="match status" value="1"/>
</dbReference>
<keyword evidence="6" id="KW-0269">Exonuclease</keyword>
<dbReference type="PANTHER" id="PTHR30591">
    <property type="entry name" value="RECBCD ENZYME SUBUNIT RECC"/>
    <property type="match status" value="1"/>
</dbReference>
<sequence>MFHLHVSNRTEALVDQLTGELAAQPRRDPMVRESFLVQSHGMEQMLSQRLAAAQPVWCNMEYLWPARFFERLLQGLAVEGLDELFSRESLSWRIDDLLRHGTESVLAPLRHYLSGDNGPLKRFQLARQVADLYDQYQIMRPEMLAAWKQGRRCTGNSAEGWQMEIWRLLLAAEPDLVHRGERLTHLIQCLEQNSDISDLLPSRLMVFGLHSLPPLLLSALRAVARHTEVHFFLLAVSRCSWEESVTTPQPCSHPLLLSCGGQAREFQELLLDSPDLLLESRIFVDPGSPDHARDRLLHLIQSDLLTGAMPLHRTVSTHQANHADDSLIIASCHSPLRELMALKDQILCWLDTYPEMEPSDVVVMAPDIQLYAPLISAVFAELPHSIADRSLLQSEHPGRTFLSFLTLLDGRFGWSDVMALLENPAVYPTFGLSQDDLDLVRHWVLDAGIRWGLSDVQCHDQDLPEVPEVNWQEGLDRLFLGFAMRSASPVEGVLPYSEIEGGAACPLGGLGLFVDLLSEAQARCGRDQSLTDWSALLLDYSHRLLGEDNDDTSAVL</sequence>
<dbReference type="GO" id="GO:0004527">
    <property type="term" value="F:exonuclease activity"/>
    <property type="evidence" value="ECO:0007669"/>
    <property type="project" value="UniProtKB-KW"/>
</dbReference>
<keyword evidence="4" id="KW-0378">Hydrolase</keyword>
<dbReference type="Proteomes" id="UP000599024">
    <property type="component" value="Unassembled WGS sequence"/>
</dbReference>
<accession>A0A8J6N9Z3</accession>
<proteinExistence type="predicted"/>
<dbReference type="Gene3D" id="3.40.50.10930">
    <property type="match status" value="1"/>
</dbReference>
<gene>
    <name evidence="10" type="ORF">H8E79_00175</name>
</gene>
<protein>
    <submittedName>
        <fullName evidence="10">Exodeoxyribonuclease V subunit gamma</fullName>
    </submittedName>
</protein>
<dbReference type="GO" id="GO:0003677">
    <property type="term" value="F:DNA binding"/>
    <property type="evidence" value="ECO:0007669"/>
    <property type="project" value="UniProtKB-KW"/>
</dbReference>
<evidence type="ECO:0000256" key="5">
    <source>
        <dbReference type="ARBA" id="ARBA00022806"/>
    </source>
</evidence>
<dbReference type="Pfam" id="PF04257">
    <property type="entry name" value="Exonuc_V_gamma"/>
    <property type="match status" value="1"/>
</dbReference>
<name>A0A8J6N9Z3_9BACT</name>
<evidence type="ECO:0000256" key="2">
    <source>
        <dbReference type="ARBA" id="ARBA00022741"/>
    </source>
</evidence>
<evidence type="ECO:0000256" key="3">
    <source>
        <dbReference type="ARBA" id="ARBA00022763"/>
    </source>
</evidence>
<evidence type="ECO:0000256" key="4">
    <source>
        <dbReference type="ARBA" id="ARBA00022801"/>
    </source>
</evidence>
<keyword evidence="7" id="KW-0067">ATP-binding</keyword>
<dbReference type="GO" id="GO:0006310">
    <property type="term" value="P:DNA recombination"/>
    <property type="evidence" value="ECO:0007669"/>
    <property type="project" value="TreeGrafter"/>
</dbReference>
<evidence type="ECO:0000256" key="6">
    <source>
        <dbReference type="ARBA" id="ARBA00022839"/>
    </source>
</evidence>
<comment type="caution">
    <text evidence="10">The sequence shown here is derived from an EMBL/GenBank/DDBJ whole genome shotgun (WGS) entry which is preliminary data.</text>
</comment>
<evidence type="ECO:0000256" key="8">
    <source>
        <dbReference type="ARBA" id="ARBA00023125"/>
    </source>
</evidence>
<dbReference type="GO" id="GO:0006281">
    <property type="term" value="P:DNA repair"/>
    <property type="evidence" value="ECO:0007669"/>
    <property type="project" value="UniProtKB-KW"/>
</dbReference>
<dbReference type="GO" id="GO:0005524">
    <property type="term" value="F:ATP binding"/>
    <property type="evidence" value="ECO:0007669"/>
    <property type="project" value="UniProtKB-KW"/>
</dbReference>
<organism evidence="10 11">
    <name type="scientific">Candidatus Desulfatifera sulfidica</name>
    <dbReference type="NCBI Taxonomy" id="2841691"/>
    <lineage>
        <taxon>Bacteria</taxon>
        <taxon>Pseudomonadati</taxon>
        <taxon>Thermodesulfobacteriota</taxon>
        <taxon>Desulfobulbia</taxon>
        <taxon>Desulfobulbales</taxon>
        <taxon>Desulfobulbaceae</taxon>
        <taxon>Candidatus Desulfatifera</taxon>
    </lineage>
</organism>
<keyword evidence="9" id="KW-0234">DNA repair</keyword>
<dbReference type="Gene3D" id="1.10.486.10">
    <property type="entry name" value="PCRA, domain 4"/>
    <property type="match status" value="1"/>
</dbReference>
<keyword evidence="1" id="KW-0540">Nuclease</keyword>
<dbReference type="InterPro" id="IPR013986">
    <property type="entry name" value="DExx_box_DNA_helicase_dom_sf"/>
</dbReference>
<evidence type="ECO:0000313" key="10">
    <source>
        <dbReference type="EMBL" id="MBC8207575.1"/>
    </source>
</evidence>
<dbReference type="EMBL" id="JACNLK010000004">
    <property type="protein sequence ID" value="MBC8207575.1"/>
    <property type="molecule type" value="Genomic_DNA"/>
</dbReference>
<dbReference type="AlphaFoldDB" id="A0A8J6N9Z3"/>
<reference evidence="10 11" key="1">
    <citation type="submission" date="2020-08" db="EMBL/GenBank/DDBJ databases">
        <title>Bridging the membrane lipid divide: bacteria of the FCB group superphylum have the potential to synthesize archaeal ether lipids.</title>
        <authorList>
            <person name="Villanueva L."/>
            <person name="Von Meijenfeldt F.A.B."/>
            <person name="Westbye A.B."/>
            <person name="Yadav S."/>
            <person name="Hopmans E.C."/>
            <person name="Dutilh B.E."/>
            <person name="Sinninghe Damste J.S."/>
        </authorList>
    </citation>
    <scope>NUCLEOTIDE SEQUENCE [LARGE SCALE GENOMIC DNA]</scope>
    <source>
        <strain evidence="10">NIOZ-UU81</strain>
    </source>
</reference>
<evidence type="ECO:0000256" key="7">
    <source>
        <dbReference type="ARBA" id="ARBA00022840"/>
    </source>
</evidence>
<evidence type="ECO:0000313" key="11">
    <source>
        <dbReference type="Proteomes" id="UP000599024"/>
    </source>
</evidence>
<dbReference type="GO" id="GO:0140097">
    <property type="term" value="F:catalytic activity, acting on DNA"/>
    <property type="evidence" value="ECO:0007669"/>
    <property type="project" value="UniProtKB-ARBA"/>
</dbReference>
<dbReference type="GO" id="GO:0004386">
    <property type="term" value="F:helicase activity"/>
    <property type="evidence" value="ECO:0007669"/>
    <property type="project" value="UniProtKB-KW"/>
</dbReference>
<evidence type="ECO:0000256" key="9">
    <source>
        <dbReference type="ARBA" id="ARBA00023204"/>
    </source>
</evidence>
<keyword evidence="5" id="KW-0347">Helicase</keyword>
<keyword evidence="8" id="KW-0238">DNA-binding</keyword>
<feature type="non-terminal residue" evidence="10">
    <location>
        <position position="556"/>
    </location>
</feature>
<keyword evidence="3" id="KW-0227">DNA damage</keyword>
<dbReference type="SUPFAM" id="SSF52540">
    <property type="entry name" value="P-loop containing nucleoside triphosphate hydrolases"/>
    <property type="match status" value="2"/>
</dbReference>
<dbReference type="Gene3D" id="1.10.10.160">
    <property type="match status" value="1"/>
</dbReference>
<evidence type="ECO:0000256" key="1">
    <source>
        <dbReference type="ARBA" id="ARBA00022722"/>
    </source>
</evidence>
<dbReference type="InterPro" id="IPR027417">
    <property type="entry name" value="P-loop_NTPase"/>
</dbReference>